<evidence type="ECO:0000313" key="3">
    <source>
        <dbReference type="Proteomes" id="UP001334084"/>
    </source>
</evidence>
<reference evidence="2" key="1">
    <citation type="journal article" date="2024" name="BMC Genomics">
        <title>Functional annotation of a divergent genome using sequence and structure-based similarity.</title>
        <authorList>
            <person name="Svedberg D."/>
            <person name="Winiger R.R."/>
            <person name="Berg A."/>
            <person name="Sharma H."/>
            <person name="Tellgren-Roth C."/>
            <person name="Debrunner-Vossbrinck B.A."/>
            <person name="Vossbrinck C.R."/>
            <person name="Barandun J."/>
        </authorList>
    </citation>
    <scope>NUCLEOTIDE SEQUENCE</scope>
    <source>
        <strain evidence="2">Illinois isolate</strain>
    </source>
</reference>
<sequence length="142" mass="16863">MKDNNINNEIILSKIEGGSFKLRSIKYLIDFYETLSNKNKVFSYVLRKKHHVSYNTITQLDINKGLKHIEYPGSDSKLPHITNNKTAQKEKTNKKPQKEYITERANLINKQSSENYKYTNIGCRNFQFKELLLYWSKIEKKR</sequence>
<dbReference type="GeneID" id="90540514"/>
<feature type="region of interest" description="Disordered" evidence="1">
    <location>
        <begin position="73"/>
        <end position="98"/>
    </location>
</feature>
<accession>A0AAX4J9S3</accession>
<organism evidence="2 3">
    <name type="scientific">Vairimorpha necatrix</name>
    <dbReference type="NCBI Taxonomy" id="6039"/>
    <lineage>
        <taxon>Eukaryota</taxon>
        <taxon>Fungi</taxon>
        <taxon>Fungi incertae sedis</taxon>
        <taxon>Microsporidia</taxon>
        <taxon>Nosematidae</taxon>
        <taxon>Vairimorpha</taxon>
    </lineage>
</organism>
<keyword evidence="3" id="KW-1185">Reference proteome</keyword>
<dbReference type="RefSeq" id="XP_065328850.1">
    <property type="nucleotide sequence ID" value="XM_065472778.1"/>
</dbReference>
<dbReference type="Proteomes" id="UP001334084">
    <property type="component" value="Chromosome 2"/>
</dbReference>
<proteinExistence type="predicted"/>
<protein>
    <submittedName>
        <fullName evidence="2">Uncharacterized protein</fullName>
    </submittedName>
</protein>
<feature type="compositionally biased region" description="Basic and acidic residues" evidence="1">
    <location>
        <begin position="87"/>
        <end position="98"/>
    </location>
</feature>
<dbReference type="KEGG" id="vnx:VNE69_02224"/>
<gene>
    <name evidence="2" type="ORF">VNE69_02224</name>
</gene>
<name>A0AAX4J9S3_9MICR</name>
<evidence type="ECO:0000313" key="2">
    <source>
        <dbReference type="EMBL" id="WUR02705.1"/>
    </source>
</evidence>
<dbReference type="AlphaFoldDB" id="A0AAX4J9S3"/>
<dbReference type="EMBL" id="CP142727">
    <property type="protein sequence ID" value="WUR02705.1"/>
    <property type="molecule type" value="Genomic_DNA"/>
</dbReference>
<evidence type="ECO:0000256" key="1">
    <source>
        <dbReference type="SAM" id="MobiDB-lite"/>
    </source>
</evidence>